<dbReference type="EMBL" id="BAAAOS010000007">
    <property type="protein sequence ID" value="GAA1557675.1"/>
    <property type="molecule type" value="Genomic_DNA"/>
</dbReference>
<name>A0ABP4NBP6_9ACTN</name>
<feature type="chain" id="PRO_5047006939" description="DUF6318 domain-containing protein" evidence="2">
    <location>
        <begin position="27"/>
        <end position="234"/>
    </location>
</feature>
<organism evidence="4 5">
    <name type="scientific">Kribbella sancticallisti</name>
    <dbReference type="NCBI Taxonomy" id="460087"/>
    <lineage>
        <taxon>Bacteria</taxon>
        <taxon>Bacillati</taxon>
        <taxon>Actinomycetota</taxon>
        <taxon>Actinomycetes</taxon>
        <taxon>Propionibacteriales</taxon>
        <taxon>Kribbellaceae</taxon>
        <taxon>Kribbella</taxon>
    </lineage>
</organism>
<dbReference type="InterPro" id="IPR046281">
    <property type="entry name" value="DUF6318"/>
</dbReference>
<gene>
    <name evidence="4" type="ORF">GCM10009789_08840</name>
</gene>
<keyword evidence="5" id="KW-1185">Reference proteome</keyword>
<proteinExistence type="predicted"/>
<dbReference type="RefSeq" id="WP_344210008.1">
    <property type="nucleotide sequence ID" value="NZ_BAAAOS010000007.1"/>
</dbReference>
<feature type="signal peptide" evidence="2">
    <location>
        <begin position="1"/>
        <end position="26"/>
    </location>
</feature>
<accession>A0ABP4NBP6</accession>
<evidence type="ECO:0000313" key="4">
    <source>
        <dbReference type="EMBL" id="GAA1557675.1"/>
    </source>
</evidence>
<feature type="domain" description="DUF6318" evidence="3">
    <location>
        <begin position="94"/>
        <end position="196"/>
    </location>
</feature>
<dbReference type="Proteomes" id="UP001500393">
    <property type="component" value="Unassembled WGS sequence"/>
</dbReference>
<dbReference type="Pfam" id="PF19843">
    <property type="entry name" value="DUF6318"/>
    <property type="match status" value="1"/>
</dbReference>
<evidence type="ECO:0000256" key="1">
    <source>
        <dbReference type="SAM" id="MobiDB-lite"/>
    </source>
</evidence>
<evidence type="ECO:0000259" key="3">
    <source>
        <dbReference type="Pfam" id="PF19843"/>
    </source>
</evidence>
<evidence type="ECO:0000256" key="2">
    <source>
        <dbReference type="SAM" id="SignalP"/>
    </source>
</evidence>
<keyword evidence="2" id="KW-0732">Signal</keyword>
<sequence>MFTVGWSRLKAGLGLLLCLGLCAACASNPKAGSAPAAAAATATASASARASASASASASAAEDRSASPLQSDGTTPAPTAEPGAPSAVEAGEAPLRPEAAVGLTVPAAEGFVRYFFETLNYLKTTGDDSATTQAADPGCKPCNAMLTTYRKANGANDAVTGDYAWRDVTVSSAKLLDPSTAEVTMTARQGAYSIKPAPTAPIETAAPTEFSLRLTLSAQGQHWMMFDFKRENPQ</sequence>
<comment type="caution">
    <text evidence="4">The sequence shown here is derived from an EMBL/GenBank/DDBJ whole genome shotgun (WGS) entry which is preliminary data.</text>
</comment>
<feature type="compositionally biased region" description="Low complexity" evidence="1">
    <location>
        <begin position="74"/>
        <end position="87"/>
    </location>
</feature>
<protein>
    <recommendedName>
        <fullName evidence="3">DUF6318 domain-containing protein</fullName>
    </recommendedName>
</protein>
<feature type="region of interest" description="Disordered" evidence="1">
    <location>
        <begin position="57"/>
        <end position="88"/>
    </location>
</feature>
<reference evidence="5" key="1">
    <citation type="journal article" date="2019" name="Int. J. Syst. Evol. Microbiol.">
        <title>The Global Catalogue of Microorganisms (GCM) 10K type strain sequencing project: providing services to taxonomists for standard genome sequencing and annotation.</title>
        <authorList>
            <consortium name="The Broad Institute Genomics Platform"/>
            <consortium name="The Broad Institute Genome Sequencing Center for Infectious Disease"/>
            <person name="Wu L."/>
            <person name="Ma J."/>
        </authorList>
    </citation>
    <scope>NUCLEOTIDE SEQUENCE [LARGE SCALE GENOMIC DNA]</scope>
    <source>
        <strain evidence="5">JCM 14969</strain>
    </source>
</reference>
<evidence type="ECO:0000313" key="5">
    <source>
        <dbReference type="Proteomes" id="UP001500393"/>
    </source>
</evidence>